<dbReference type="Proteomes" id="UP000176665">
    <property type="component" value="Unassembled WGS sequence"/>
</dbReference>
<evidence type="ECO:0000313" key="4">
    <source>
        <dbReference type="Proteomes" id="UP000176665"/>
    </source>
</evidence>
<sequence length="167" mass="18492">MDIIVAVKILRLFAILIVLLILMVIVDSRFQKETETLKKQNKETKISPTNTPTPTAFPSPTIFLPNDTPTPVVQNESNNNTLIYPNSTVISETGNLIVLQNNDDPQTITDWYKQKIESLNLNAKSYVVTNANGNVLNKLVGASGNMEVRVEIIKKASESIVEIKVGK</sequence>
<feature type="compositionally biased region" description="Basic and acidic residues" evidence="1">
    <location>
        <begin position="36"/>
        <end position="45"/>
    </location>
</feature>
<proteinExistence type="predicted"/>
<dbReference type="STRING" id="1798371.A2W14_00345"/>
<dbReference type="EMBL" id="MFJA01000034">
    <property type="protein sequence ID" value="OGG03275.1"/>
    <property type="molecule type" value="Genomic_DNA"/>
</dbReference>
<feature type="region of interest" description="Disordered" evidence="1">
    <location>
        <begin position="36"/>
        <end position="58"/>
    </location>
</feature>
<keyword evidence="2" id="KW-0472">Membrane</keyword>
<reference evidence="3 4" key="1">
    <citation type="journal article" date="2016" name="Nat. Commun.">
        <title>Thousands of microbial genomes shed light on interconnected biogeochemical processes in an aquifer system.</title>
        <authorList>
            <person name="Anantharaman K."/>
            <person name="Brown C.T."/>
            <person name="Hug L.A."/>
            <person name="Sharon I."/>
            <person name="Castelle C.J."/>
            <person name="Probst A.J."/>
            <person name="Thomas B.C."/>
            <person name="Singh A."/>
            <person name="Wilkins M.J."/>
            <person name="Karaoz U."/>
            <person name="Brodie E.L."/>
            <person name="Williams K.H."/>
            <person name="Hubbard S.S."/>
            <person name="Banfield J.F."/>
        </authorList>
    </citation>
    <scope>NUCLEOTIDE SEQUENCE [LARGE SCALE GENOMIC DNA]</scope>
</reference>
<organism evidence="3 4">
    <name type="scientific">Candidatus Gottesmanbacteria bacterium RBG_16_37_8</name>
    <dbReference type="NCBI Taxonomy" id="1798371"/>
    <lineage>
        <taxon>Bacteria</taxon>
        <taxon>Candidatus Gottesmaniibacteriota</taxon>
    </lineage>
</organism>
<keyword evidence="2" id="KW-0812">Transmembrane</keyword>
<protein>
    <submittedName>
        <fullName evidence="3">Uncharacterized protein</fullName>
    </submittedName>
</protein>
<evidence type="ECO:0000313" key="3">
    <source>
        <dbReference type="EMBL" id="OGG03275.1"/>
    </source>
</evidence>
<dbReference type="AlphaFoldDB" id="A0A1F5YT38"/>
<name>A0A1F5YT38_9BACT</name>
<accession>A0A1F5YT38</accession>
<keyword evidence="2" id="KW-1133">Transmembrane helix</keyword>
<gene>
    <name evidence="3" type="ORF">A2W14_00345</name>
</gene>
<evidence type="ECO:0000256" key="1">
    <source>
        <dbReference type="SAM" id="MobiDB-lite"/>
    </source>
</evidence>
<comment type="caution">
    <text evidence="3">The sequence shown here is derived from an EMBL/GenBank/DDBJ whole genome shotgun (WGS) entry which is preliminary data.</text>
</comment>
<feature type="compositionally biased region" description="Polar residues" evidence="1">
    <location>
        <begin position="46"/>
        <end position="58"/>
    </location>
</feature>
<evidence type="ECO:0000256" key="2">
    <source>
        <dbReference type="SAM" id="Phobius"/>
    </source>
</evidence>
<feature type="transmembrane region" description="Helical" evidence="2">
    <location>
        <begin position="12"/>
        <end position="30"/>
    </location>
</feature>